<dbReference type="OrthoDB" id="9780884at2"/>
<sequence length="276" mass="30868">MRKKLRTIKILLLVIIIIGGGFGYYYSHYIAPNNYTVKKTTINNSSLPKEFENFEIGFISDINLKNSSDITRLEKIITSLNKQHVDMVIFGGDLYSNTPFDNEKVIKILSNIKSSYGKFAVLGEKDLASLNDVTNILNEGGFEVLHNEYRPIYFNNAAIALFGLEGTGDISGLINENNQDFYKLAVIHEPDYFTNTSKSNIALQLSGHTMGGYIYLPGIGGLLKKNNGSKYVHGYHSKNKSQLVISNGLSTEEGFEYKLFCPNQINIITLKKGNLK</sequence>
<evidence type="ECO:0008006" key="6">
    <source>
        <dbReference type="Google" id="ProtNLM"/>
    </source>
</evidence>
<dbReference type="Gene3D" id="3.60.21.10">
    <property type="match status" value="1"/>
</dbReference>
<dbReference type="GO" id="GO:0008758">
    <property type="term" value="F:UDP-2,3-diacylglucosamine hydrolase activity"/>
    <property type="evidence" value="ECO:0007669"/>
    <property type="project" value="TreeGrafter"/>
</dbReference>
<proteinExistence type="predicted"/>
<dbReference type="SUPFAM" id="SSF56300">
    <property type="entry name" value="Metallo-dependent phosphatases"/>
    <property type="match status" value="1"/>
</dbReference>
<gene>
    <name evidence="4" type="ORF">SAMN04489758_12316</name>
</gene>
<keyword evidence="5" id="KW-1185">Reference proteome</keyword>
<dbReference type="GO" id="GO:0016020">
    <property type="term" value="C:membrane"/>
    <property type="evidence" value="ECO:0007669"/>
    <property type="project" value="GOC"/>
</dbReference>
<reference evidence="5" key="1">
    <citation type="submission" date="2016-10" db="EMBL/GenBank/DDBJ databases">
        <authorList>
            <person name="Varghese N."/>
            <person name="Submissions S."/>
        </authorList>
    </citation>
    <scope>NUCLEOTIDE SEQUENCE [LARGE SCALE GENOMIC DNA]</scope>
    <source>
        <strain evidence="5">DSM 1551</strain>
    </source>
</reference>
<dbReference type="RefSeq" id="WP_092354652.1">
    <property type="nucleotide sequence ID" value="NZ_FOIN01000023.1"/>
</dbReference>
<dbReference type="PANTHER" id="PTHR31302:SF31">
    <property type="entry name" value="PHOSPHODIESTERASE YAEI"/>
    <property type="match status" value="1"/>
</dbReference>
<feature type="transmembrane region" description="Helical" evidence="3">
    <location>
        <begin position="7"/>
        <end position="26"/>
    </location>
</feature>
<keyword evidence="3" id="KW-1133">Transmembrane helix</keyword>
<evidence type="ECO:0000256" key="2">
    <source>
        <dbReference type="ARBA" id="ARBA00022801"/>
    </source>
</evidence>
<dbReference type="AlphaFoldDB" id="A0A1I0FWS6"/>
<name>A0A1I0FWS6_9FIRM</name>
<accession>A0A1I0FWS6</accession>
<evidence type="ECO:0000256" key="1">
    <source>
        <dbReference type="ARBA" id="ARBA00022723"/>
    </source>
</evidence>
<dbReference type="GeneID" id="78288795"/>
<dbReference type="Proteomes" id="UP000198558">
    <property type="component" value="Unassembled WGS sequence"/>
</dbReference>
<dbReference type="GO" id="GO:0046872">
    <property type="term" value="F:metal ion binding"/>
    <property type="evidence" value="ECO:0007669"/>
    <property type="project" value="UniProtKB-KW"/>
</dbReference>
<dbReference type="EMBL" id="FOIN01000023">
    <property type="protein sequence ID" value="SET62954.1"/>
    <property type="molecule type" value="Genomic_DNA"/>
</dbReference>
<keyword evidence="2" id="KW-0378">Hydrolase</keyword>
<keyword evidence="3" id="KW-0472">Membrane</keyword>
<protein>
    <recommendedName>
        <fullName evidence="6">Calcineurin-like phosphoesterase domain-containing protein</fullName>
    </recommendedName>
</protein>
<keyword evidence="1" id="KW-0479">Metal-binding</keyword>
<keyword evidence="3" id="KW-0812">Transmembrane</keyword>
<evidence type="ECO:0000313" key="4">
    <source>
        <dbReference type="EMBL" id="SET62954.1"/>
    </source>
</evidence>
<dbReference type="InterPro" id="IPR029052">
    <property type="entry name" value="Metallo-depent_PP-like"/>
</dbReference>
<dbReference type="InterPro" id="IPR051158">
    <property type="entry name" value="Metallophosphoesterase_sf"/>
</dbReference>
<dbReference type="PANTHER" id="PTHR31302">
    <property type="entry name" value="TRANSMEMBRANE PROTEIN WITH METALLOPHOSPHOESTERASE DOMAIN-RELATED"/>
    <property type="match status" value="1"/>
</dbReference>
<dbReference type="GO" id="GO:0009245">
    <property type="term" value="P:lipid A biosynthetic process"/>
    <property type="evidence" value="ECO:0007669"/>
    <property type="project" value="TreeGrafter"/>
</dbReference>
<evidence type="ECO:0000256" key="3">
    <source>
        <dbReference type="SAM" id="Phobius"/>
    </source>
</evidence>
<evidence type="ECO:0000313" key="5">
    <source>
        <dbReference type="Proteomes" id="UP000198558"/>
    </source>
</evidence>
<organism evidence="4 5">
    <name type="scientific">Thomasclavelia cocleata</name>
    <dbReference type="NCBI Taxonomy" id="69824"/>
    <lineage>
        <taxon>Bacteria</taxon>
        <taxon>Bacillati</taxon>
        <taxon>Bacillota</taxon>
        <taxon>Erysipelotrichia</taxon>
        <taxon>Erysipelotrichales</taxon>
        <taxon>Coprobacillaceae</taxon>
        <taxon>Thomasclavelia</taxon>
    </lineage>
</organism>